<keyword evidence="5" id="KW-1185">Reference proteome</keyword>
<dbReference type="EMBL" id="UYYG01001151">
    <property type="protein sequence ID" value="VDN55075.1"/>
    <property type="molecule type" value="Genomic_DNA"/>
</dbReference>
<proteinExistence type="predicted"/>
<dbReference type="WBParaSite" id="DME_0000068801-mRNA-1">
    <property type="protein sequence ID" value="DME_0000068801-mRNA-1"/>
    <property type="gene ID" value="DME_0000068801"/>
</dbReference>
<dbReference type="InterPro" id="IPR005062">
    <property type="entry name" value="SAC3/GANP/THP3_conserved"/>
</dbReference>
<feature type="domain" description="SAC3/GANP/THP3 conserved" evidence="2">
    <location>
        <begin position="297"/>
        <end position="533"/>
    </location>
</feature>
<evidence type="ECO:0000259" key="2">
    <source>
        <dbReference type="Pfam" id="PF03399"/>
    </source>
</evidence>
<sequence length="560" mass="64952">MIPVPSESLSDSKIQQPNAWEIAQEALKKVTPSASSSSAFPRMSYAQSFANPMQQYYSWAPSYGLSLPVLPGYENMYASFYASCSGNRFSPPLPPPPPPPPAPPQAVYRSKNIPTSIASSNEVSRPLRMSFRPVRYMERSYLALEKAEDRDKLEEYFKQKLNPLLISGAYKAVDWQKEPLPSELNFEVKNQWTPASELKKLNSENNSLHDKISRTSRSPPSDIEVHRKKKKQKRPSDLDRSRDRSNYSDIKSTENEKIFKEAHSKKKKKRKITKWIADEQSNSRREERAKRFARDDESAKKIRQSQLRHDDNDSTTTIVGTSTEIEKSYFRLTTAPDPSMIRPLHILEKALKIVQQRYSENRDYRYASDQLRSIRQDLMIQCIRSEFTVKVYETNARIAIEQGDREEFNQCQSQLKLLYKEIPGCLNEYEFTSYRLLYYISVANTIDQTTLLLELTPKARKDECVRFALEIRQAWALSNYIRLFKQYSNAPRMASYIMDLFIEKERKEFLNACLKSALSQKICLSEPKLIEWLATFGIVISENNIIDCRIYSKALDKSFS</sequence>
<evidence type="ECO:0000313" key="6">
    <source>
        <dbReference type="WBParaSite" id="DME_0000068801-mRNA-1"/>
    </source>
</evidence>
<dbReference type="Proteomes" id="UP000038040">
    <property type="component" value="Unplaced"/>
</dbReference>
<evidence type="ECO:0000256" key="1">
    <source>
        <dbReference type="SAM" id="MobiDB-lite"/>
    </source>
</evidence>
<dbReference type="Pfam" id="PF03399">
    <property type="entry name" value="SAC3_GANP"/>
    <property type="match status" value="1"/>
</dbReference>
<accession>A0A0N4U216</accession>
<gene>
    <name evidence="3" type="ORF">DME_LOCUS5048</name>
</gene>
<organism evidence="4 6">
    <name type="scientific">Dracunculus medinensis</name>
    <name type="common">Guinea worm</name>
    <dbReference type="NCBI Taxonomy" id="318479"/>
    <lineage>
        <taxon>Eukaryota</taxon>
        <taxon>Metazoa</taxon>
        <taxon>Ecdysozoa</taxon>
        <taxon>Nematoda</taxon>
        <taxon>Chromadorea</taxon>
        <taxon>Rhabditida</taxon>
        <taxon>Spirurina</taxon>
        <taxon>Dracunculoidea</taxon>
        <taxon>Dracunculidae</taxon>
        <taxon>Dracunculus</taxon>
    </lineage>
</organism>
<dbReference type="GO" id="GO:0005634">
    <property type="term" value="C:nucleus"/>
    <property type="evidence" value="ECO:0007669"/>
    <property type="project" value="TreeGrafter"/>
</dbReference>
<name>A0A0N4U216_DRAME</name>
<evidence type="ECO:0000313" key="4">
    <source>
        <dbReference type="Proteomes" id="UP000038040"/>
    </source>
</evidence>
<dbReference type="STRING" id="318479.A0A0N4U216"/>
<protein>
    <submittedName>
        <fullName evidence="6">SAC3_GANP domain-containing protein</fullName>
    </submittedName>
</protein>
<evidence type="ECO:0000313" key="3">
    <source>
        <dbReference type="EMBL" id="VDN55075.1"/>
    </source>
</evidence>
<feature type="compositionally biased region" description="Basic and acidic residues" evidence="1">
    <location>
        <begin position="281"/>
        <end position="300"/>
    </location>
</feature>
<dbReference type="AlphaFoldDB" id="A0A0N4U216"/>
<dbReference type="OrthoDB" id="199574at2759"/>
<reference evidence="6" key="1">
    <citation type="submission" date="2017-02" db="UniProtKB">
        <authorList>
            <consortium name="WormBaseParasite"/>
        </authorList>
    </citation>
    <scope>IDENTIFICATION</scope>
</reference>
<dbReference type="Proteomes" id="UP000274756">
    <property type="component" value="Unassembled WGS sequence"/>
</dbReference>
<feature type="compositionally biased region" description="Basic and acidic residues" evidence="1">
    <location>
        <begin position="197"/>
        <end position="213"/>
    </location>
</feature>
<dbReference type="Gene3D" id="1.25.40.990">
    <property type="match status" value="1"/>
</dbReference>
<feature type="compositionally biased region" description="Basic residues" evidence="1">
    <location>
        <begin position="263"/>
        <end position="273"/>
    </location>
</feature>
<reference evidence="3 5" key="2">
    <citation type="submission" date="2018-11" db="EMBL/GenBank/DDBJ databases">
        <authorList>
            <consortium name="Pathogen Informatics"/>
        </authorList>
    </citation>
    <scope>NUCLEOTIDE SEQUENCE [LARGE SCALE GENOMIC DNA]</scope>
</reference>
<dbReference type="PANTHER" id="PTHR12436:SF4">
    <property type="entry name" value="LEUKOCYTE RECEPTOR CLUSTER MEMBER 8"/>
    <property type="match status" value="1"/>
</dbReference>
<feature type="compositionally biased region" description="Pro residues" evidence="1">
    <location>
        <begin position="91"/>
        <end position="104"/>
    </location>
</feature>
<feature type="region of interest" description="Disordered" evidence="1">
    <location>
        <begin position="194"/>
        <end position="316"/>
    </location>
</feature>
<evidence type="ECO:0000313" key="5">
    <source>
        <dbReference type="Proteomes" id="UP000274756"/>
    </source>
</evidence>
<dbReference type="SUPFAM" id="SSF101447">
    <property type="entry name" value="Formin homology 2 domain (FH2 domain)"/>
    <property type="match status" value="1"/>
</dbReference>
<dbReference type="InterPro" id="IPR045107">
    <property type="entry name" value="SAC3/GANP/THP3"/>
</dbReference>
<dbReference type="PANTHER" id="PTHR12436">
    <property type="entry name" value="80 KDA MCM3-ASSOCIATED PROTEIN"/>
    <property type="match status" value="1"/>
</dbReference>
<feature type="region of interest" description="Disordered" evidence="1">
    <location>
        <begin position="89"/>
        <end position="108"/>
    </location>
</feature>
<feature type="compositionally biased region" description="Basic and acidic residues" evidence="1">
    <location>
        <begin position="234"/>
        <end position="262"/>
    </location>
</feature>